<gene>
    <name evidence="1" type="ORF">MJO28_011797</name>
</gene>
<organism evidence="1 2">
    <name type="scientific">Puccinia striiformis f. sp. tritici</name>
    <dbReference type="NCBI Taxonomy" id="168172"/>
    <lineage>
        <taxon>Eukaryota</taxon>
        <taxon>Fungi</taxon>
        <taxon>Dikarya</taxon>
        <taxon>Basidiomycota</taxon>
        <taxon>Pucciniomycotina</taxon>
        <taxon>Pucciniomycetes</taxon>
        <taxon>Pucciniales</taxon>
        <taxon>Pucciniaceae</taxon>
        <taxon>Puccinia</taxon>
    </lineage>
</organism>
<evidence type="ECO:0000313" key="2">
    <source>
        <dbReference type="Proteomes" id="UP001060170"/>
    </source>
</evidence>
<sequence length="341" mass="38259">MDMIDSSLDFLATELNESTRVAPASNEDGPRPDRDTDMVMPEPPNTVVKKLKAKKDNDTKHKQNRGGNYTEREDIEIRKAWVAITEDSQVGTDQDSKKFWARIHNIYTIAFPPPTRTQKSIKGRFGIIQKEANKFRGCAAQVKNLNPSGRTLEDKLEMTQRTYEVDQGCSFTHIWCYNVLVKCAKWHTYCRQTIEKEVARKKRARSPNNNDQGLEGSPEPPATSTNSAATDACPKSDTGGVLERPIGKKKAKALHRAKGKGVNDWKDGVATAQSEIAIQAKRQNDIFESDSKSLQSIAKTAQTNAEIAIMNKNLDNCSELVRRYYKAWQRAIVEALESQGN</sequence>
<reference evidence="2" key="1">
    <citation type="journal article" date="2018" name="BMC Genomics">
        <title>Genomic insights into host adaptation between the wheat stripe rust pathogen (Puccinia striiformis f. sp. tritici) and the barley stripe rust pathogen (Puccinia striiformis f. sp. hordei).</title>
        <authorList>
            <person name="Xia C."/>
            <person name="Wang M."/>
            <person name="Yin C."/>
            <person name="Cornejo O.E."/>
            <person name="Hulbert S.H."/>
            <person name="Chen X."/>
        </authorList>
    </citation>
    <scope>NUCLEOTIDE SEQUENCE [LARGE SCALE GENOMIC DNA]</scope>
    <source>
        <strain evidence="2">93-210</strain>
    </source>
</reference>
<accession>A0ACC0E569</accession>
<protein>
    <submittedName>
        <fullName evidence="1">Uncharacterized protein</fullName>
    </submittedName>
</protein>
<name>A0ACC0E569_9BASI</name>
<evidence type="ECO:0000313" key="1">
    <source>
        <dbReference type="EMBL" id="KAI7944269.1"/>
    </source>
</evidence>
<reference evidence="2" key="2">
    <citation type="journal article" date="2018" name="Mol. Plant Microbe Interact.">
        <title>Genome sequence resources for the wheat stripe rust pathogen (Puccinia striiformis f. sp. tritici) and the barley stripe rust pathogen (Puccinia striiformis f. sp. hordei).</title>
        <authorList>
            <person name="Xia C."/>
            <person name="Wang M."/>
            <person name="Yin C."/>
            <person name="Cornejo O.E."/>
            <person name="Hulbert S.H."/>
            <person name="Chen X."/>
        </authorList>
    </citation>
    <scope>NUCLEOTIDE SEQUENCE [LARGE SCALE GENOMIC DNA]</scope>
    <source>
        <strain evidence="2">93-210</strain>
    </source>
</reference>
<dbReference type="EMBL" id="CM045875">
    <property type="protein sequence ID" value="KAI7944269.1"/>
    <property type="molecule type" value="Genomic_DNA"/>
</dbReference>
<keyword evidence="2" id="KW-1185">Reference proteome</keyword>
<reference evidence="1 2" key="3">
    <citation type="journal article" date="2022" name="Microbiol. Spectr.">
        <title>Folding features and dynamics of 3D genome architecture in plant fungal pathogens.</title>
        <authorList>
            <person name="Xia C."/>
        </authorList>
    </citation>
    <scope>NUCLEOTIDE SEQUENCE [LARGE SCALE GENOMIC DNA]</scope>
    <source>
        <strain evidence="1 2">93-210</strain>
    </source>
</reference>
<proteinExistence type="predicted"/>
<comment type="caution">
    <text evidence="1">The sequence shown here is derived from an EMBL/GenBank/DDBJ whole genome shotgun (WGS) entry which is preliminary data.</text>
</comment>
<dbReference type="Proteomes" id="UP001060170">
    <property type="component" value="Chromosome 11"/>
</dbReference>